<organism evidence="4 5">
    <name type="scientific">Eleusine coracana subsp. coracana</name>
    <dbReference type="NCBI Taxonomy" id="191504"/>
    <lineage>
        <taxon>Eukaryota</taxon>
        <taxon>Viridiplantae</taxon>
        <taxon>Streptophyta</taxon>
        <taxon>Embryophyta</taxon>
        <taxon>Tracheophyta</taxon>
        <taxon>Spermatophyta</taxon>
        <taxon>Magnoliopsida</taxon>
        <taxon>Liliopsida</taxon>
        <taxon>Poales</taxon>
        <taxon>Poaceae</taxon>
        <taxon>PACMAD clade</taxon>
        <taxon>Chloridoideae</taxon>
        <taxon>Cynodonteae</taxon>
        <taxon>Eleusininae</taxon>
        <taxon>Eleusine</taxon>
    </lineage>
</organism>
<evidence type="ECO:0000313" key="4">
    <source>
        <dbReference type="EMBL" id="GJM94165.1"/>
    </source>
</evidence>
<dbReference type="Pfam" id="PF23635">
    <property type="entry name" value="Beta-prop_AT5G49610-like"/>
    <property type="match status" value="1"/>
</dbReference>
<sequence length="433" mass="49008">MTGEVSRPPPAKRQKKPGTTGASSLGDDLLHEIFLRLPSLATLVRAAHTCRSWRRAVASCRAFRRRFRATHPAPHLGLYSFQASAAPPAAFPSFAPTRFSGKDQAAAVRGGDFFLTSLEERSDGAHGWEIHDCRGGYVLLGNGDQKTMCVINPLAPRSRRFFQFSYKDMIEGHRGIPVLHKACLLLSSEEDEDPFSFRVVRIANHESRVRVKVFSSDTQEWSLYPWVHLREGPPAGSGPGSTSWLLRTNMQVNGFVYWIYTTQRRMVTLDTATMSFSVDELPICRDDSTFSIGETSNGESCILYAFNDFRVRVLLREINTDGVQKWVLGKSEQLETELHRVLGKQVMKYCYGLQVVAVRDGFAYLGTLNKLENTEHCVGPSSWILSLSLETMKLQDTLFERMSRSCFLPICHVMAFYLTWQLWFFFALEYGNT</sequence>
<evidence type="ECO:0000256" key="2">
    <source>
        <dbReference type="SAM" id="Phobius"/>
    </source>
</evidence>
<evidence type="ECO:0000256" key="1">
    <source>
        <dbReference type="SAM" id="MobiDB-lite"/>
    </source>
</evidence>
<feature type="region of interest" description="Disordered" evidence="1">
    <location>
        <begin position="1"/>
        <end position="24"/>
    </location>
</feature>
<protein>
    <recommendedName>
        <fullName evidence="3">F-box domain-containing protein</fullName>
    </recommendedName>
</protein>
<dbReference type="InterPro" id="IPR056594">
    <property type="entry name" value="AT5G49610-like_b-prop"/>
</dbReference>
<dbReference type="InterPro" id="IPR001810">
    <property type="entry name" value="F-box_dom"/>
</dbReference>
<proteinExistence type="predicted"/>
<dbReference type="Gene3D" id="1.20.1280.50">
    <property type="match status" value="1"/>
</dbReference>
<dbReference type="SUPFAM" id="SSF81383">
    <property type="entry name" value="F-box domain"/>
    <property type="match status" value="1"/>
</dbReference>
<keyword evidence="2" id="KW-0812">Transmembrane</keyword>
<name>A0AAV5C7S4_ELECO</name>
<dbReference type="EMBL" id="BQKI01000004">
    <property type="protein sequence ID" value="GJM94165.1"/>
    <property type="molecule type" value="Genomic_DNA"/>
</dbReference>
<reference evidence="4" key="1">
    <citation type="journal article" date="2018" name="DNA Res.">
        <title>Multiple hybrid de novo genome assembly of finger millet, an orphan allotetraploid crop.</title>
        <authorList>
            <person name="Hatakeyama M."/>
            <person name="Aluri S."/>
            <person name="Balachadran M.T."/>
            <person name="Sivarajan S.R."/>
            <person name="Patrignani A."/>
            <person name="Gruter S."/>
            <person name="Poveda L."/>
            <person name="Shimizu-Inatsugi R."/>
            <person name="Baeten J."/>
            <person name="Francoijs K.J."/>
            <person name="Nataraja K.N."/>
            <person name="Reddy Y.A.N."/>
            <person name="Phadnis S."/>
            <person name="Ravikumar R.L."/>
            <person name="Schlapbach R."/>
            <person name="Sreeman S.M."/>
            <person name="Shimizu K.K."/>
        </authorList>
    </citation>
    <scope>NUCLEOTIDE SEQUENCE</scope>
</reference>
<dbReference type="Proteomes" id="UP001054889">
    <property type="component" value="Unassembled WGS sequence"/>
</dbReference>
<dbReference type="PANTHER" id="PTHR33207">
    <property type="entry name" value="F-BOX DOMAIN CONTAINING PROTEIN-RELATED"/>
    <property type="match status" value="1"/>
</dbReference>
<reference evidence="4" key="2">
    <citation type="submission" date="2021-12" db="EMBL/GenBank/DDBJ databases">
        <title>Resequencing data analysis of finger millet.</title>
        <authorList>
            <person name="Hatakeyama M."/>
            <person name="Aluri S."/>
            <person name="Balachadran M.T."/>
            <person name="Sivarajan S.R."/>
            <person name="Poveda L."/>
            <person name="Shimizu-Inatsugi R."/>
            <person name="Schlapbach R."/>
            <person name="Sreeman S.M."/>
            <person name="Shimizu K.K."/>
        </authorList>
    </citation>
    <scope>NUCLEOTIDE SEQUENCE</scope>
</reference>
<keyword evidence="2" id="KW-0472">Membrane</keyword>
<feature type="transmembrane region" description="Helical" evidence="2">
    <location>
        <begin position="407"/>
        <end position="428"/>
    </location>
</feature>
<dbReference type="InterPro" id="IPR036047">
    <property type="entry name" value="F-box-like_dom_sf"/>
</dbReference>
<comment type="caution">
    <text evidence="4">The sequence shown here is derived from an EMBL/GenBank/DDBJ whole genome shotgun (WGS) entry which is preliminary data.</text>
</comment>
<accession>A0AAV5C7S4</accession>
<gene>
    <name evidence="4" type="primary">ga10784</name>
    <name evidence="4" type="ORF">PR202_ga10784</name>
</gene>
<keyword evidence="2" id="KW-1133">Transmembrane helix</keyword>
<dbReference type="AlphaFoldDB" id="A0AAV5C7S4"/>
<feature type="domain" description="F-box" evidence="3">
    <location>
        <begin position="25"/>
        <end position="66"/>
    </location>
</feature>
<keyword evidence="5" id="KW-1185">Reference proteome</keyword>
<evidence type="ECO:0000259" key="3">
    <source>
        <dbReference type="SMART" id="SM00256"/>
    </source>
</evidence>
<dbReference type="SMART" id="SM00256">
    <property type="entry name" value="FBOX"/>
    <property type="match status" value="1"/>
</dbReference>
<evidence type="ECO:0000313" key="5">
    <source>
        <dbReference type="Proteomes" id="UP001054889"/>
    </source>
</evidence>
<dbReference type="Pfam" id="PF12937">
    <property type="entry name" value="F-box-like"/>
    <property type="match status" value="1"/>
</dbReference>